<proteinExistence type="predicted"/>
<feature type="chain" id="PRO_5017204933" description="SbsA Ig-like domain-containing protein" evidence="1">
    <location>
        <begin position="29"/>
        <end position="229"/>
    </location>
</feature>
<dbReference type="Proteomes" id="UP000266301">
    <property type="component" value="Chromosome"/>
</dbReference>
<evidence type="ECO:0000313" key="2">
    <source>
        <dbReference type="EMBL" id="AYD40690.1"/>
    </source>
</evidence>
<reference evidence="2 3" key="1">
    <citation type="journal article" date="2019" name="Int. J. Syst. Evol. Microbiol.">
        <title>Clostridium fermenticellae sp. nov., isolated from the mud in a fermentation cellar for the production of the Chinese liquor, baijiu.</title>
        <authorList>
            <person name="Xu P.X."/>
            <person name="Chai L.J."/>
            <person name="Qiu T."/>
            <person name="Zhang X.J."/>
            <person name="Lu Z.M."/>
            <person name="Xiao C."/>
            <person name="Wang S.T."/>
            <person name="Shen C.H."/>
            <person name="Shi J.S."/>
            <person name="Xu Z.H."/>
        </authorList>
    </citation>
    <scope>NUCLEOTIDE SEQUENCE [LARGE SCALE GENOMIC DNA]</scope>
    <source>
        <strain evidence="2 3">JN500901</strain>
    </source>
</reference>
<protein>
    <recommendedName>
        <fullName evidence="4">SbsA Ig-like domain-containing protein</fullName>
    </recommendedName>
</protein>
<evidence type="ECO:0000313" key="3">
    <source>
        <dbReference type="Proteomes" id="UP000266301"/>
    </source>
</evidence>
<dbReference type="OrthoDB" id="1897030at2"/>
<keyword evidence="3" id="KW-1185">Reference proteome</keyword>
<dbReference type="RefSeq" id="WP_119972838.1">
    <property type="nucleotide sequence ID" value="NZ_CP032416.1"/>
</dbReference>
<evidence type="ECO:0008006" key="4">
    <source>
        <dbReference type="Google" id="ProtNLM"/>
    </source>
</evidence>
<sequence length="229" mass="24753">MKRLISRMKFSIVASAVAALVLPCTVFAYGISDINKFNDKTISNTNKAWNIKFNARVDISSVKNSIHMKDLTDNSNLSIIPVLDSDESVVKVNAPSQGYEVGHEYQIIIDKDAKSQKGRTHKKTAVMNFKVIDVSGGNYTASAKVLTSSILPKLKQITISSINLPEIKKFKVDGSAGILDIGKTNVAVIPGNTANVYFYGQDGSTVIAKGILNVSGSNDDLTVKLTNEN</sequence>
<evidence type="ECO:0000256" key="1">
    <source>
        <dbReference type="SAM" id="SignalP"/>
    </source>
</evidence>
<feature type="signal peptide" evidence="1">
    <location>
        <begin position="1"/>
        <end position="28"/>
    </location>
</feature>
<name>A0A386H4U8_9CLOT</name>
<organism evidence="2 3">
    <name type="scientific">Clostridium fermenticellae</name>
    <dbReference type="NCBI Taxonomy" id="2068654"/>
    <lineage>
        <taxon>Bacteria</taxon>
        <taxon>Bacillati</taxon>
        <taxon>Bacillota</taxon>
        <taxon>Clostridia</taxon>
        <taxon>Eubacteriales</taxon>
        <taxon>Clostridiaceae</taxon>
        <taxon>Clostridium</taxon>
    </lineage>
</organism>
<dbReference type="AlphaFoldDB" id="A0A386H4U8"/>
<dbReference type="KEGG" id="cfer:D4Z93_09160"/>
<dbReference type="EMBL" id="CP032416">
    <property type="protein sequence ID" value="AYD40690.1"/>
    <property type="molecule type" value="Genomic_DNA"/>
</dbReference>
<accession>A0A386H4U8</accession>
<gene>
    <name evidence="2" type="ORF">D4Z93_09160</name>
</gene>
<keyword evidence="1" id="KW-0732">Signal</keyword>